<gene>
    <name evidence="2" type="ORF">PAECIP111802_07039</name>
</gene>
<dbReference type="Proteomes" id="UP000730618">
    <property type="component" value="Unassembled WGS sequence"/>
</dbReference>
<evidence type="ECO:0000313" key="2">
    <source>
        <dbReference type="EMBL" id="CAG7658416.1"/>
    </source>
</evidence>
<feature type="transmembrane region" description="Helical" evidence="1">
    <location>
        <begin position="6"/>
        <end position="26"/>
    </location>
</feature>
<evidence type="ECO:0008006" key="4">
    <source>
        <dbReference type="Google" id="ProtNLM"/>
    </source>
</evidence>
<accession>A0ABN7TWD6</accession>
<protein>
    <recommendedName>
        <fullName evidence="4">Potassium-transporting ATPase subunit F</fullName>
    </recommendedName>
</protein>
<organism evidence="2 3">
    <name type="scientific">Paenibacillus allorhizosphaerae</name>
    <dbReference type="NCBI Taxonomy" id="2849866"/>
    <lineage>
        <taxon>Bacteria</taxon>
        <taxon>Bacillati</taxon>
        <taxon>Bacillota</taxon>
        <taxon>Bacilli</taxon>
        <taxon>Bacillales</taxon>
        <taxon>Paenibacillaceae</taxon>
        <taxon>Paenibacillus</taxon>
    </lineage>
</organism>
<dbReference type="EMBL" id="CAJVCE010000042">
    <property type="protein sequence ID" value="CAG7658416.1"/>
    <property type="molecule type" value="Genomic_DNA"/>
</dbReference>
<evidence type="ECO:0000256" key="1">
    <source>
        <dbReference type="SAM" id="Phobius"/>
    </source>
</evidence>
<evidence type="ECO:0000313" key="3">
    <source>
        <dbReference type="Proteomes" id="UP000730618"/>
    </source>
</evidence>
<keyword evidence="3" id="KW-1185">Reference proteome</keyword>
<keyword evidence="1" id="KW-1133">Transmembrane helix</keyword>
<keyword evidence="1" id="KW-0812">Transmembrane</keyword>
<comment type="caution">
    <text evidence="2">The sequence shown here is derived from an EMBL/GenBank/DDBJ whole genome shotgun (WGS) entry which is preliminary data.</text>
</comment>
<keyword evidence="1" id="KW-0472">Membrane</keyword>
<reference evidence="2 3" key="1">
    <citation type="submission" date="2021-06" db="EMBL/GenBank/DDBJ databases">
        <authorList>
            <person name="Criscuolo A."/>
        </authorList>
    </citation>
    <scope>NUCLEOTIDE SEQUENCE [LARGE SCALE GENOMIC DNA]</scope>
    <source>
        <strain evidence="3">CIP 111802</strain>
    </source>
</reference>
<proteinExistence type="predicted"/>
<sequence length="35" mass="4088">MNLPNIMIIIFSVYLGIGLFLAYRYITKELPEIID</sequence>
<name>A0ABN7TWD6_9BACL</name>